<evidence type="ECO:0000313" key="5">
    <source>
        <dbReference type="Proteomes" id="UP000050277"/>
    </source>
</evidence>
<dbReference type="Pfam" id="PF13280">
    <property type="entry name" value="WYL"/>
    <property type="match status" value="1"/>
</dbReference>
<sequence>MNRTDRLLAIVLELQAHGRRRAEDLAKTFEISKRTIYRDIQALCEAGVPVVAAAGQGYSLIEGYFLPPLRFSPDEAMMLLLGADLMAASFDAEYRQAAHAAARKIAGALPEQQGAEVKSLRATIRFVPSGAANQHETSLLPQLRRAIVAKQQIRMIYQARHGAAALEREVNPYGLIHTGKSWYIIGFCMLRQAIRAFRIERIAELRILSSSFERPSNFSLDEDQRNDRSLRIRVLFDHESAAWVREEPSFYAVAHEPCDAGLLVTLLARNEHDVSQWLLSWGAHVKVLEPDSLRQLLAAEVERMVENYQNTKMLLT</sequence>
<evidence type="ECO:0000259" key="3">
    <source>
        <dbReference type="PROSITE" id="PS51000"/>
    </source>
</evidence>
<dbReference type="InterPro" id="IPR001034">
    <property type="entry name" value="DeoR_HTH"/>
</dbReference>
<dbReference type="OrthoDB" id="9815009at2"/>
<dbReference type="PROSITE" id="PS52050">
    <property type="entry name" value="WYL"/>
    <property type="match status" value="1"/>
</dbReference>
<dbReference type="STRING" id="70996.SE18_02020"/>
<dbReference type="PANTHER" id="PTHR34580:SF1">
    <property type="entry name" value="PROTEIN PAFC"/>
    <property type="match status" value="1"/>
</dbReference>
<dbReference type="SUPFAM" id="SSF46785">
    <property type="entry name" value="Winged helix' DNA-binding domain"/>
    <property type="match status" value="1"/>
</dbReference>
<dbReference type="InterPro" id="IPR036388">
    <property type="entry name" value="WH-like_DNA-bd_sf"/>
</dbReference>
<accession>A0A0P6Y5B7</accession>
<dbReference type="Gene3D" id="1.10.10.10">
    <property type="entry name" value="Winged helix-like DNA-binding domain superfamily/Winged helix DNA-binding domain"/>
    <property type="match status" value="1"/>
</dbReference>
<dbReference type="InterPro" id="IPR051534">
    <property type="entry name" value="CBASS_pafABC_assoc_protein"/>
</dbReference>
<dbReference type="Pfam" id="PF25583">
    <property type="entry name" value="WCX"/>
    <property type="match status" value="1"/>
</dbReference>
<comment type="caution">
    <text evidence="4">The sequence shown here is derived from an EMBL/GenBank/DDBJ whole genome shotgun (WGS) entry which is preliminary data.</text>
</comment>
<keyword evidence="5" id="KW-1185">Reference proteome</keyword>
<organism evidence="4 5">
    <name type="scientific">Herpetosiphon geysericola</name>
    <dbReference type="NCBI Taxonomy" id="70996"/>
    <lineage>
        <taxon>Bacteria</taxon>
        <taxon>Bacillati</taxon>
        <taxon>Chloroflexota</taxon>
        <taxon>Chloroflexia</taxon>
        <taxon>Herpetosiphonales</taxon>
        <taxon>Herpetosiphonaceae</taxon>
        <taxon>Herpetosiphon</taxon>
    </lineage>
</organism>
<dbReference type="AlphaFoldDB" id="A0A0P6Y5B7"/>
<dbReference type="InterPro" id="IPR036390">
    <property type="entry name" value="WH_DNA-bd_sf"/>
</dbReference>
<dbReference type="PIRSF" id="PIRSF016838">
    <property type="entry name" value="PafC"/>
    <property type="match status" value="1"/>
</dbReference>
<dbReference type="EMBL" id="LGKP01000005">
    <property type="protein sequence ID" value="KPL91452.1"/>
    <property type="molecule type" value="Genomic_DNA"/>
</dbReference>
<dbReference type="InterPro" id="IPR026881">
    <property type="entry name" value="WYL_dom"/>
</dbReference>
<dbReference type="InterPro" id="IPR057727">
    <property type="entry name" value="WCX_dom"/>
</dbReference>
<dbReference type="InterPro" id="IPR013196">
    <property type="entry name" value="HTH_11"/>
</dbReference>
<dbReference type="Pfam" id="PF08279">
    <property type="entry name" value="HTH_11"/>
    <property type="match status" value="1"/>
</dbReference>
<dbReference type="Proteomes" id="UP000050277">
    <property type="component" value="Unassembled WGS sequence"/>
</dbReference>
<keyword evidence="2" id="KW-0804">Transcription</keyword>
<reference evidence="4 5" key="1">
    <citation type="submission" date="2015-07" db="EMBL/GenBank/DDBJ databases">
        <title>Whole genome sequence of Herpetosiphon geysericola DSM 7119.</title>
        <authorList>
            <person name="Hemp J."/>
            <person name="Ward L.M."/>
            <person name="Pace L.A."/>
            <person name="Fischer W.W."/>
        </authorList>
    </citation>
    <scope>NUCLEOTIDE SEQUENCE [LARGE SCALE GENOMIC DNA]</scope>
    <source>
        <strain evidence="4 5">DSM 7119</strain>
    </source>
</reference>
<evidence type="ECO:0000256" key="2">
    <source>
        <dbReference type="ARBA" id="ARBA00023163"/>
    </source>
</evidence>
<protein>
    <recommendedName>
        <fullName evidence="3">HTH deoR-type domain-containing protein</fullName>
    </recommendedName>
</protein>
<dbReference type="PROSITE" id="PS51000">
    <property type="entry name" value="HTH_DEOR_2"/>
    <property type="match status" value="1"/>
</dbReference>
<dbReference type="GO" id="GO:0003700">
    <property type="term" value="F:DNA-binding transcription factor activity"/>
    <property type="evidence" value="ECO:0007669"/>
    <property type="project" value="InterPro"/>
</dbReference>
<dbReference type="PANTHER" id="PTHR34580">
    <property type="match status" value="1"/>
</dbReference>
<name>A0A0P6Y5B7_9CHLR</name>
<dbReference type="InterPro" id="IPR028349">
    <property type="entry name" value="PafC-like"/>
</dbReference>
<evidence type="ECO:0000256" key="1">
    <source>
        <dbReference type="ARBA" id="ARBA00023015"/>
    </source>
</evidence>
<feature type="domain" description="HTH deoR-type" evidence="3">
    <location>
        <begin position="3"/>
        <end position="58"/>
    </location>
</feature>
<dbReference type="RefSeq" id="WP_054532750.1">
    <property type="nucleotide sequence ID" value="NZ_LGKP01000005.1"/>
</dbReference>
<evidence type="ECO:0000313" key="4">
    <source>
        <dbReference type="EMBL" id="KPL91452.1"/>
    </source>
</evidence>
<gene>
    <name evidence="4" type="ORF">SE18_02020</name>
</gene>
<dbReference type="PATRIC" id="fig|70996.4.peg.1286"/>
<proteinExistence type="predicted"/>
<keyword evidence="1" id="KW-0805">Transcription regulation</keyword>